<comment type="similarity">
    <text evidence="1">Belongs to the CWF19 family.</text>
</comment>
<evidence type="ECO:0000256" key="2">
    <source>
        <dbReference type="SAM" id="MobiDB-lite"/>
    </source>
</evidence>
<dbReference type="Pfam" id="PF04677">
    <property type="entry name" value="CwfJ_C_1"/>
    <property type="match status" value="1"/>
</dbReference>
<feature type="region of interest" description="Disordered" evidence="2">
    <location>
        <begin position="1"/>
        <end position="45"/>
    </location>
</feature>
<dbReference type="InterPro" id="IPR040194">
    <property type="entry name" value="Cwf19-like"/>
</dbReference>
<dbReference type="Pfam" id="PF04676">
    <property type="entry name" value="CwfJ_C_2"/>
    <property type="match status" value="1"/>
</dbReference>
<evidence type="ECO:0000259" key="3">
    <source>
        <dbReference type="Pfam" id="PF04676"/>
    </source>
</evidence>
<dbReference type="PANTHER" id="PTHR12072">
    <property type="entry name" value="CWF19, CELL CYCLE CONTROL PROTEIN"/>
    <property type="match status" value="1"/>
</dbReference>
<feature type="compositionally biased region" description="Low complexity" evidence="2">
    <location>
        <begin position="14"/>
        <end position="23"/>
    </location>
</feature>
<protein>
    <submittedName>
        <fullName evidence="5">Uncharacterized protein</fullName>
    </submittedName>
</protein>
<feature type="domain" description="Cwf19-like C-terminal" evidence="4">
    <location>
        <begin position="241"/>
        <end position="360"/>
    </location>
</feature>
<evidence type="ECO:0000313" key="6">
    <source>
        <dbReference type="Proteomes" id="UP001530400"/>
    </source>
</evidence>
<evidence type="ECO:0000259" key="4">
    <source>
        <dbReference type="Pfam" id="PF04677"/>
    </source>
</evidence>
<evidence type="ECO:0000256" key="1">
    <source>
        <dbReference type="ARBA" id="ARBA00006795"/>
    </source>
</evidence>
<comment type="caution">
    <text evidence="5">The sequence shown here is derived from an EMBL/GenBank/DDBJ whole genome shotgun (WGS) entry which is preliminary data.</text>
</comment>
<evidence type="ECO:0000313" key="5">
    <source>
        <dbReference type="EMBL" id="KAL3795682.1"/>
    </source>
</evidence>
<name>A0ABD3Q6S2_9STRA</name>
<gene>
    <name evidence="5" type="ORF">ACHAWO_004267</name>
</gene>
<dbReference type="PANTHER" id="PTHR12072:SF5">
    <property type="entry name" value="CWF19-LIKE PROTEIN 2"/>
    <property type="match status" value="1"/>
</dbReference>
<proteinExistence type="inferred from homology"/>
<feature type="domain" description="Cwf19-like protein C-terminal" evidence="3">
    <location>
        <begin position="369"/>
        <end position="477"/>
    </location>
</feature>
<keyword evidence="6" id="KW-1185">Reference proteome</keyword>
<dbReference type="Proteomes" id="UP001530400">
    <property type="component" value="Unassembled WGS sequence"/>
</dbReference>
<accession>A0ABD3Q6S2</accession>
<dbReference type="InterPro" id="IPR006768">
    <property type="entry name" value="Cwf19-like_C_dom-1"/>
</dbReference>
<dbReference type="EMBL" id="JALLPJ020000312">
    <property type="protein sequence ID" value="KAL3795682.1"/>
    <property type="molecule type" value="Genomic_DNA"/>
</dbReference>
<organism evidence="5 6">
    <name type="scientific">Cyclotella atomus</name>
    <dbReference type="NCBI Taxonomy" id="382360"/>
    <lineage>
        <taxon>Eukaryota</taxon>
        <taxon>Sar</taxon>
        <taxon>Stramenopiles</taxon>
        <taxon>Ochrophyta</taxon>
        <taxon>Bacillariophyta</taxon>
        <taxon>Coscinodiscophyceae</taxon>
        <taxon>Thalassiosirophycidae</taxon>
        <taxon>Stephanodiscales</taxon>
        <taxon>Stephanodiscaceae</taxon>
        <taxon>Cyclotella</taxon>
    </lineage>
</organism>
<reference evidence="5 6" key="1">
    <citation type="submission" date="2024-10" db="EMBL/GenBank/DDBJ databases">
        <title>Updated reference genomes for cyclostephanoid diatoms.</title>
        <authorList>
            <person name="Roberts W.R."/>
            <person name="Alverson A.J."/>
        </authorList>
    </citation>
    <scope>NUCLEOTIDE SEQUENCE [LARGE SCALE GENOMIC DNA]</scope>
    <source>
        <strain evidence="5 6">AJA010-31</strain>
    </source>
</reference>
<dbReference type="AlphaFoldDB" id="A0ABD3Q6S2"/>
<sequence length="482" mass="53377">MLSGIKTGKRKRPVGGAVAAAAGSRPATGDIDCNSSSNEIRGAPPSVAKASFASGNKSAADELRASLLSVIKSSLTKTNDASASISHLESRGRISNDVLTKEQDTVVINQPRGSAAANSNTDLRYNSKGKLSCLQQNTLREKTDADLTISEMIQQERDQTSMDEIYARNIAKMGKGYKKYDNMTHNSRSGADEEDYLQTSTLLTDRLYRNAPSNAIAPSLQEQKVKSRTLAQHSAFDKWKSKSWWWMESPSFDKKFLIALGDKVSLVLVPSKYALVEGHCYIVPLSYSESFVNLDEEVWYEVNRFQSSLKQMFAEKKKGLIFLETASRTSKSGGSAGLQCRMEVVPVPLRTEEDAPFYFKSSLSEIAQEWGTHQMAIVLNSQKTLRNAVPRGFPYFYCGWNGGGYVQLIEGEDDGLGGSGDVGGSKYRDFGLDTVSGMMGLDPYRMRKKGKGGREDFEEEKKGILQFCERWKEFDWTTELDG</sequence>
<dbReference type="InterPro" id="IPR006767">
    <property type="entry name" value="Cwf19-like_C_dom-2"/>
</dbReference>